<name>A0A816NB85_9BILA</name>
<proteinExistence type="predicted"/>
<reference evidence="1" key="1">
    <citation type="submission" date="2021-02" db="EMBL/GenBank/DDBJ databases">
        <authorList>
            <person name="Nowell W R."/>
        </authorList>
    </citation>
    <scope>NUCLEOTIDE SEQUENCE</scope>
</reference>
<evidence type="ECO:0000313" key="2">
    <source>
        <dbReference type="Proteomes" id="UP000663856"/>
    </source>
</evidence>
<dbReference type="InterPro" id="IPR036237">
    <property type="entry name" value="Xyl_isomerase-like_sf"/>
</dbReference>
<gene>
    <name evidence="1" type="ORF">WKI299_LOCUS6043</name>
</gene>
<dbReference type="Pfam" id="PF05114">
    <property type="entry name" value="MbnB_TglH_ChrH"/>
    <property type="match status" value="1"/>
</dbReference>
<organism evidence="1 2">
    <name type="scientific">Rotaria magnacalcarata</name>
    <dbReference type="NCBI Taxonomy" id="392030"/>
    <lineage>
        <taxon>Eukaryota</taxon>
        <taxon>Metazoa</taxon>
        <taxon>Spiralia</taxon>
        <taxon>Gnathifera</taxon>
        <taxon>Rotifera</taxon>
        <taxon>Eurotatoria</taxon>
        <taxon>Bdelloidea</taxon>
        <taxon>Philodinida</taxon>
        <taxon>Philodinidae</taxon>
        <taxon>Rotaria</taxon>
    </lineage>
</organism>
<dbReference type="InterPro" id="IPR007801">
    <property type="entry name" value="MbnB/TglH/ChrH"/>
</dbReference>
<dbReference type="Gene3D" id="3.20.20.150">
    <property type="entry name" value="Divalent-metal-dependent TIM barrel enzymes"/>
    <property type="match status" value="1"/>
</dbReference>
<dbReference type="PANTHER" id="PTHR42194">
    <property type="entry name" value="UPF0276 PROTEIN HI_1600"/>
    <property type="match status" value="1"/>
</dbReference>
<dbReference type="AlphaFoldDB" id="A0A816NB85"/>
<dbReference type="PANTHER" id="PTHR42194:SF1">
    <property type="entry name" value="UPF0276 PROTEIN HI_1600"/>
    <property type="match status" value="1"/>
</dbReference>
<accession>A0A816NB85</accession>
<dbReference type="SUPFAM" id="SSF51658">
    <property type="entry name" value="Xylose isomerase-like"/>
    <property type="match status" value="1"/>
</dbReference>
<dbReference type="NCBIfam" id="NF003818">
    <property type="entry name" value="PRK05409.1"/>
    <property type="match status" value="1"/>
</dbReference>
<evidence type="ECO:0000313" key="1">
    <source>
        <dbReference type="EMBL" id="CAF2025802.1"/>
    </source>
</evidence>
<dbReference type="Proteomes" id="UP000663856">
    <property type="component" value="Unassembled WGS sequence"/>
</dbReference>
<dbReference type="EMBL" id="CAJNRF010001759">
    <property type="protein sequence ID" value="CAF2025802.1"/>
    <property type="molecule type" value="Genomic_DNA"/>
</dbReference>
<protein>
    <submittedName>
        <fullName evidence="1">Uncharacterized protein</fullName>
    </submittedName>
</protein>
<comment type="caution">
    <text evidence="1">The sequence shown here is derived from an EMBL/GenBank/DDBJ whole genome shotgun (WGS) entry which is preliminary data.</text>
</comment>
<sequence>MANKHVFGDPKFASEHKGVTYYNSSAKAKEMFDKEPNKYVEAIQYNGYCATGLSMGKQIESDPALFSKLNEKVYFFSSEEAKCRPLSMLLKVRQDYPVALHGVGLSVASDNGVSERYLGKLKKLIDRVDPLIVSDHFCWSSLGGHYSHDLLPFPFNSETLDRICRNVEKTQDVLKRQICLENISYYLTSKIDEYTEPEFINEVCKKTGCGVLFDLNNIYVNSINHQFDPFSFIKALNADNVKQLHLAGPSQEDGCVFDTHSTVVPDIVWKLFEFFNQKKQDVPVIIEWDENIPDFSTLEIEVEKARGYISASEANL</sequence>